<accession>A0A504Y845</accession>
<dbReference type="AlphaFoldDB" id="A0A504Y845"/>
<feature type="chain" id="PRO_5021368493" evidence="1">
    <location>
        <begin position="18"/>
        <end position="228"/>
    </location>
</feature>
<keyword evidence="1" id="KW-0732">Signal</keyword>
<proteinExistence type="predicted"/>
<name>A0A504Y845_FASGI</name>
<comment type="caution">
    <text evidence="2">The sequence shown here is derived from an EMBL/GenBank/DDBJ whole genome shotgun (WGS) entry which is preliminary data.</text>
</comment>
<sequence>MCFRVLLLFSCKQCTECRPFYFNKQNKEYMLSLYVDTTTSWTFFTRTVALVLSDDLIGDFGPMSECRRRFIRQLASRLQHSAEHYSLQIKAYSVENNPKLPVVRDLILVHLSCTNILMAHAHNLLLVMWFLELQLCCALCPNGFDEVDTNICLIGFQQAANFCQANELCETEGLKRGLRLFVPGLNAFKISRTILSKNKVFTSITALLNRSTVLKDGWQVGDPGFAGY</sequence>
<protein>
    <submittedName>
        <fullName evidence="2">Uncharacterized protein</fullName>
    </submittedName>
</protein>
<reference evidence="2 3" key="1">
    <citation type="submission" date="2019-04" db="EMBL/GenBank/DDBJ databases">
        <title>Annotation for the trematode Fasciola gigantica.</title>
        <authorList>
            <person name="Choi Y.-J."/>
        </authorList>
    </citation>
    <scope>NUCLEOTIDE SEQUENCE [LARGE SCALE GENOMIC DNA]</scope>
    <source>
        <strain evidence="2">Uganda_cow_1</strain>
    </source>
</reference>
<dbReference type="Proteomes" id="UP000316759">
    <property type="component" value="Unassembled WGS sequence"/>
</dbReference>
<dbReference type="EMBL" id="SUNJ01013595">
    <property type="protein sequence ID" value="TPP57163.1"/>
    <property type="molecule type" value="Genomic_DNA"/>
</dbReference>
<evidence type="ECO:0000313" key="3">
    <source>
        <dbReference type="Proteomes" id="UP000316759"/>
    </source>
</evidence>
<gene>
    <name evidence="2" type="ORF">FGIG_03662</name>
</gene>
<feature type="non-terminal residue" evidence="2">
    <location>
        <position position="228"/>
    </location>
</feature>
<evidence type="ECO:0000256" key="1">
    <source>
        <dbReference type="SAM" id="SignalP"/>
    </source>
</evidence>
<evidence type="ECO:0000313" key="2">
    <source>
        <dbReference type="EMBL" id="TPP57163.1"/>
    </source>
</evidence>
<organism evidence="2 3">
    <name type="scientific">Fasciola gigantica</name>
    <name type="common">Giant liver fluke</name>
    <dbReference type="NCBI Taxonomy" id="46835"/>
    <lineage>
        <taxon>Eukaryota</taxon>
        <taxon>Metazoa</taxon>
        <taxon>Spiralia</taxon>
        <taxon>Lophotrochozoa</taxon>
        <taxon>Platyhelminthes</taxon>
        <taxon>Trematoda</taxon>
        <taxon>Digenea</taxon>
        <taxon>Plagiorchiida</taxon>
        <taxon>Echinostomata</taxon>
        <taxon>Echinostomatoidea</taxon>
        <taxon>Fasciolidae</taxon>
        <taxon>Fasciola</taxon>
    </lineage>
</organism>
<feature type="signal peptide" evidence="1">
    <location>
        <begin position="1"/>
        <end position="17"/>
    </location>
</feature>
<keyword evidence="3" id="KW-1185">Reference proteome</keyword>